<evidence type="ECO:0000256" key="4">
    <source>
        <dbReference type="ARBA" id="ARBA00013182"/>
    </source>
</evidence>
<dbReference type="GO" id="GO:0005739">
    <property type="term" value="C:mitochondrion"/>
    <property type="evidence" value="ECO:0007669"/>
    <property type="project" value="UniProtKB-SubCell"/>
</dbReference>
<gene>
    <name evidence="14" type="ORF">Pcinc_018092</name>
</gene>
<dbReference type="Pfam" id="PF25137">
    <property type="entry name" value="ADH_Fe_C"/>
    <property type="match status" value="1"/>
</dbReference>
<keyword evidence="15" id="KW-1185">Reference proteome</keyword>
<dbReference type="InterPro" id="IPR039697">
    <property type="entry name" value="Alcohol_dehydrogenase_Fe"/>
</dbReference>
<dbReference type="Gene3D" id="3.40.50.1970">
    <property type="match status" value="1"/>
</dbReference>
<comment type="caution">
    <text evidence="14">The sequence shown here is derived from an EMBL/GenBank/DDBJ whole genome shotgun (WGS) entry which is preliminary data.</text>
</comment>
<evidence type="ECO:0000313" key="15">
    <source>
        <dbReference type="Proteomes" id="UP001286313"/>
    </source>
</evidence>
<accession>A0AAE1FPD8</accession>
<keyword evidence="6" id="KW-0560">Oxidoreductase</keyword>
<evidence type="ECO:0000256" key="9">
    <source>
        <dbReference type="ARBA" id="ARBA00049496"/>
    </source>
</evidence>
<comment type="similarity">
    <text evidence="3">Belongs to the iron-containing alcohol dehydrogenase family. Hydroxyacid-oxoacid transhydrogenase subfamily.</text>
</comment>
<organism evidence="14 15">
    <name type="scientific">Petrolisthes cinctipes</name>
    <name type="common">Flat porcelain crab</name>
    <dbReference type="NCBI Taxonomy" id="88211"/>
    <lineage>
        <taxon>Eukaryota</taxon>
        <taxon>Metazoa</taxon>
        <taxon>Ecdysozoa</taxon>
        <taxon>Arthropoda</taxon>
        <taxon>Crustacea</taxon>
        <taxon>Multicrustacea</taxon>
        <taxon>Malacostraca</taxon>
        <taxon>Eumalacostraca</taxon>
        <taxon>Eucarida</taxon>
        <taxon>Decapoda</taxon>
        <taxon>Pleocyemata</taxon>
        <taxon>Anomura</taxon>
        <taxon>Galatheoidea</taxon>
        <taxon>Porcellanidae</taxon>
        <taxon>Petrolisthes</taxon>
    </lineage>
</organism>
<protein>
    <recommendedName>
        <fullName evidence="10">Probable hydroxyacid-oxoacid transhydrogenase, mitochondrial</fullName>
        <ecNumber evidence="4">1.1.99.24</ecNumber>
    </recommendedName>
</protein>
<dbReference type="GO" id="GO:0047988">
    <property type="term" value="F:hydroxyacid-oxoacid transhydrogenase activity"/>
    <property type="evidence" value="ECO:0007669"/>
    <property type="project" value="UniProtKB-EC"/>
</dbReference>
<proteinExistence type="inferred from homology"/>
<evidence type="ECO:0000256" key="1">
    <source>
        <dbReference type="ARBA" id="ARBA00000813"/>
    </source>
</evidence>
<dbReference type="EMBL" id="JAWQEG010001710">
    <property type="protein sequence ID" value="KAK3877175.1"/>
    <property type="molecule type" value="Genomic_DNA"/>
</dbReference>
<dbReference type="PANTHER" id="PTHR11496:SF83">
    <property type="entry name" value="HYDROXYACID-OXOACID TRANSHYDROGENASE, MITOCHONDRIAL"/>
    <property type="match status" value="1"/>
</dbReference>
<comment type="catalytic activity">
    <reaction evidence="9">
        <text>4-hydroxybutanoate + 2-oxoglutarate = (R)-2-hydroxyglutarate + succinate semialdehyde</text>
        <dbReference type="Rhea" id="RHEA:24734"/>
        <dbReference type="ChEBI" id="CHEBI:15801"/>
        <dbReference type="ChEBI" id="CHEBI:16724"/>
        <dbReference type="ChEBI" id="CHEBI:16810"/>
        <dbReference type="ChEBI" id="CHEBI:57706"/>
        <dbReference type="EC" id="1.1.99.24"/>
    </reaction>
</comment>
<sequence length="525" mass="57222">MADSPSTPKKKRRYRGELEKEEKETLRKQKFRDVLLQDAEFKQWLAAIKTDSFRASCRACKTKFTASLTGSGNTATKRCKCPAQSAGGTRLAHSTRATPTTEYAFEMTSSTVRYGPGVTQEVGQDLEEMGAKKVLVVTDKILAGLKPVATVVDSLTRHNVNFSVFDNVRVEPTDTSFKEAIDFARSGGFDAYVAVGGGSVIDTCKAANLYASDPQADFLDYVNPPIGKGKPVQVKLSPLFAVPTTAGTGSETTGVAVFDYKPLKAKTIIGNRVLRPTLGIIDPLHTLLMPERVATYCGFDVLCHALESYTTVPYNKRTPRPEHPIMRPAYQGSNPISDVWCTYALGTVAKYFKRSVYNADDLEARSQMHLASTFAGVGLGNTGVHLCHGMSYPISGNVRSFKPEGYSCQHAIIPHGLSVVITAPAVFTFTAPTCPERHLEAARLLGADVSNAKREDAGLILADVLRSYMYDMKINNGLDALGFSKEDIPALVKGTLPQHRVTKLSPREQSEEDLASLFENSLTIF</sequence>
<dbReference type="EC" id="1.1.99.24" evidence="4"/>
<evidence type="ECO:0000256" key="8">
    <source>
        <dbReference type="ARBA" id="ARBA00024921"/>
    </source>
</evidence>
<dbReference type="FunFam" id="3.40.50.1970:FF:000003">
    <property type="entry name" value="Alcohol dehydrogenase, iron-containing"/>
    <property type="match status" value="1"/>
</dbReference>
<keyword evidence="5" id="KW-0809">Transit peptide</keyword>
<evidence type="ECO:0000256" key="7">
    <source>
        <dbReference type="ARBA" id="ARBA00023128"/>
    </source>
</evidence>
<dbReference type="AlphaFoldDB" id="A0AAE1FPD8"/>
<comment type="subcellular location">
    <subcellularLocation>
        <location evidence="2">Mitochondrion</location>
    </subcellularLocation>
</comment>
<evidence type="ECO:0000259" key="12">
    <source>
        <dbReference type="Pfam" id="PF00465"/>
    </source>
</evidence>
<dbReference type="InterPro" id="IPR042157">
    <property type="entry name" value="HOT"/>
</dbReference>
<comment type="catalytic activity">
    <reaction evidence="1">
        <text>(S)-3-hydroxybutanoate + 2-oxoglutarate = (R)-2-hydroxyglutarate + acetoacetate</text>
        <dbReference type="Rhea" id="RHEA:23048"/>
        <dbReference type="ChEBI" id="CHEBI:11047"/>
        <dbReference type="ChEBI" id="CHEBI:13705"/>
        <dbReference type="ChEBI" id="CHEBI:15801"/>
        <dbReference type="ChEBI" id="CHEBI:16810"/>
        <dbReference type="EC" id="1.1.99.24"/>
    </reaction>
</comment>
<evidence type="ECO:0000256" key="5">
    <source>
        <dbReference type="ARBA" id="ARBA00022946"/>
    </source>
</evidence>
<dbReference type="InterPro" id="IPR056798">
    <property type="entry name" value="ADH_Fe_C"/>
</dbReference>
<evidence type="ECO:0000256" key="3">
    <source>
        <dbReference type="ARBA" id="ARBA00010005"/>
    </source>
</evidence>
<feature type="domain" description="Alcohol dehydrogenase iron-type/glycerol dehydrogenase GldA" evidence="12">
    <location>
        <begin position="111"/>
        <end position="283"/>
    </location>
</feature>
<evidence type="ECO:0000259" key="13">
    <source>
        <dbReference type="Pfam" id="PF25137"/>
    </source>
</evidence>
<evidence type="ECO:0000256" key="10">
    <source>
        <dbReference type="ARBA" id="ARBA00070550"/>
    </source>
</evidence>
<evidence type="ECO:0000256" key="11">
    <source>
        <dbReference type="SAM" id="MobiDB-lite"/>
    </source>
</evidence>
<comment type="function">
    <text evidence="8">Catalyzes the cofactor-independent reversible oxidation of gamma-hydroxybutyrate (GHB) to succinic semialdehyde (SSA) coupled to reduction of 2-ketoglutarate (2-KG) to D-2-hydroxyglutarate (D-2-HG). L-3-hydroxybutyrate (L-3-OHB) is also a substrate for HOT when using 2-KG as hydrogen acceptor, resulting in the formation of D-2-HG.</text>
</comment>
<keyword evidence="7" id="KW-0496">Mitochondrion</keyword>
<dbReference type="Gene3D" id="1.20.1090.10">
    <property type="entry name" value="Dehydroquinate synthase-like - alpha domain"/>
    <property type="match status" value="1"/>
</dbReference>
<evidence type="ECO:0000256" key="2">
    <source>
        <dbReference type="ARBA" id="ARBA00004173"/>
    </source>
</evidence>
<name>A0AAE1FPD8_PETCI</name>
<dbReference type="InterPro" id="IPR001670">
    <property type="entry name" value="ADH_Fe/GldA"/>
</dbReference>
<dbReference type="FunFam" id="1.20.1090.10:FF:000003">
    <property type="entry name" value="Probable hydroxyacid-oxoacid transhydrogenase, mitochondrial"/>
    <property type="match status" value="1"/>
</dbReference>
<feature type="region of interest" description="Disordered" evidence="11">
    <location>
        <begin position="1"/>
        <end position="23"/>
    </location>
</feature>
<dbReference type="GO" id="GO:0004022">
    <property type="term" value="F:alcohol dehydrogenase (NAD+) activity"/>
    <property type="evidence" value="ECO:0007669"/>
    <property type="project" value="InterPro"/>
</dbReference>
<dbReference type="CDD" id="cd08190">
    <property type="entry name" value="HOT"/>
    <property type="match status" value="1"/>
</dbReference>
<dbReference type="PANTHER" id="PTHR11496">
    <property type="entry name" value="ALCOHOL DEHYDROGENASE"/>
    <property type="match status" value="1"/>
</dbReference>
<reference evidence="14" key="1">
    <citation type="submission" date="2023-10" db="EMBL/GenBank/DDBJ databases">
        <title>Genome assemblies of two species of porcelain crab, Petrolisthes cinctipes and Petrolisthes manimaculis (Anomura: Porcellanidae).</title>
        <authorList>
            <person name="Angst P."/>
        </authorList>
    </citation>
    <scope>NUCLEOTIDE SEQUENCE</scope>
    <source>
        <strain evidence="14">PB745_01</strain>
        <tissue evidence="14">Gill</tissue>
    </source>
</reference>
<dbReference type="Pfam" id="PF00465">
    <property type="entry name" value="Fe-ADH"/>
    <property type="match status" value="1"/>
</dbReference>
<dbReference type="SUPFAM" id="SSF56796">
    <property type="entry name" value="Dehydroquinate synthase-like"/>
    <property type="match status" value="1"/>
</dbReference>
<dbReference type="Proteomes" id="UP001286313">
    <property type="component" value="Unassembled WGS sequence"/>
</dbReference>
<dbReference type="GO" id="GO:0046872">
    <property type="term" value="F:metal ion binding"/>
    <property type="evidence" value="ECO:0007669"/>
    <property type="project" value="InterPro"/>
</dbReference>
<evidence type="ECO:0000313" key="14">
    <source>
        <dbReference type="EMBL" id="KAK3877175.1"/>
    </source>
</evidence>
<feature type="domain" description="Fe-containing alcohol dehydrogenase-like C-terminal" evidence="13">
    <location>
        <begin position="332"/>
        <end position="521"/>
    </location>
</feature>
<evidence type="ECO:0000256" key="6">
    <source>
        <dbReference type="ARBA" id="ARBA00023002"/>
    </source>
</evidence>